<evidence type="ECO:0000256" key="2">
    <source>
        <dbReference type="ARBA" id="ARBA00023002"/>
    </source>
</evidence>
<evidence type="ECO:0000256" key="3">
    <source>
        <dbReference type="ARBA" id="ARBA00023027"/>
    </source>
</evidence>
<dbReference type="EMBL" id="ABZS01000022">
    <property type="protein sequence ID" value="EEP61134.1"/>
    <property type="molecule type" value="Genomic_DNA"/>
</dbReference>
<protein>
    <submittedName>
        <fullName evidence="4">4-hydroxythreonine-4-phosphate dehydrogenase</fullName>
        <ecNumber evidence="4">1.1.1.262</ecNumber>
    </submittedName>
</protein>
<dbReference type="InterPro" id="IPR005255">
    <property type="entry name" value="PdxA_fam"/>
</dbReference>
<keyword evidence="5" id="KW-1185">Reference proteome</keyword>
<dbReference type="OrthoDB" id="9801783at2"/>
<evidence type="ECO:0000313" key="5">
    <source>
        <dbReference type="Proteomes" id="UP000005540"/>
    </source>
</evidence>
<dbReference type="Proteomes" id="UP000005540">
    <property type="component" value="Unassembled WGS sequence"/>
</dbReference>
<dbReference type="GO" id="GO:0046872">
    <property type="term" value="F:metal ion binding"/>
    <property type="evidence" value="ECO:0007669"/>
    <property type="project" value="UniProtKB-KW"/>
</dbReference>
<keyword evidence="3" id="KW-0520">NAD</keyword>
<evidence type="ECO:0000256" key="1">
    <source>
        <dbReference type="ARBA" id="ARBA00022723"/>
    </source>
</evidence>
<dbReference type="Pfam" id="PF04166">
    <property type="entry name" value="PdxA"/>
    <property type="match status" value="1"/>
</dbReference>
<dbReference type="AlphaFoldDB" id="C4FIH3"/>
<dbReference type="PANTHER" id="PTHR30004">
    <property type="entry name" value="4-HYDROXYTHREONINE-4-PHOSPHATE DEHYDROGENASE"/>
    <property type="match status" value="1"/>
</dbReference>
<sequence length="324" mass="35800">MVKLAISLGDPSGINSEILFKALDKLPKRNISYVIYGSKKALEKAKKLTGVDLNIKEITSINDVSKPGIYLINLYDLDVEFGSPSKETGKASVIYLENAVKDVLEKKADALITLPISKQWIMESGFQYAGHTDYLAEVSGAKEYAMVLMCKKLKVVLITTHIPLKDVPSQISKEKIISKVRLINREFKEKFGISKPKIAILGLNPHASDNGNIGNEELNIILPAVKTLREDGIEITNPLSPDTAFNRYKDFDIYVAMYHDQGLIPLKLLCFRKAVNITLGLPFIRTSPDHGTGYDIAGKNIADPSSTIEAIKLAISLNKVKSNR</sequence>
<comment type="caution">
    <text evidence="4">The sequence shown here is derived from an EMBL/GenBank/DDBJ whole genome shotgun (WGS) entry which is preliminary data.</text>
</comment>
<keyword evidence="2 4" id="KW-0560">Oxidoreductase</keyword>
<dbReference type="GO" id="GO:0050570">
    <property type="term" value="F:4-hydroxythreonine-4-phosphate dehydrogenase activity"/>
    <property type="evidence" value="ECO:0007669"/>
    <property type="project" value="UniProtKB-EC"/>
</dbReference>
<evidence type="ECO:0000313" key="4">
    <source>
        <dbReference type="EMBL" id="EEP61134.1"/>
    </source>
</evidence>
<dbReference type="SUPFAM" id="SSF53659">
    <property type="entry name" value="Isocitrate/Isopropylmalate dehydrogenase-like"/>
    <property type="match status" value="1"/>
</dbReference>
<organism evidence="4 5">
    <name type="scientific">Sulfurihydrogenibium yellowstonense SS-5</name>
    <dbReference type="NCBI Taxonomy" id="432331"/>
    <lineage>
        <taxon>Bacteria</taxon>
        <taxon>Pseudomonadati</taxon>
        <taxon>Aquificota</taxon>
        <taxon>Aquificia</taxon>
        <taxon>Aquificales</taxon>
        <taxon>Hydrogenothermaceae</taxon>
        <taxon>Sulfurihydrogenibium</taxon>
    </lineage>
</organism>
<dbReference type="GO" id="GO:0051287">
    <property type="term" value="F:NAD binding"/>
    <property type="evidence" value="ECO:0007669"/>
    <property type="project" value="InterPro"/>
</dbReference>
<dbReference type="PANTHER" id="PTHR30004:SF6">
    <property type="entry name" value="D-THREONATE 4-PHOSPHATE DEHYDROGENASE"/>
    <property type="match status" value="1"/>
</dbReference>
<accession>C4FIH3</accession>
<keyword evidence="1" id="KW-0479">Metal-binding</keyword>
<dbReference type="Gene3D" id="3.40.718.10">
    <property type="entry name" value="Isopropylmalate Dehydrogenase"/>
    <property type="match status" value="1"/>
</dbReference>
<dbReference type="RefSeq" id="WP_007545862.1">
    <property type="nucleotide sequence ID" value="NZ_ABZS01000022.1"/>
</dbReference>
<proteinExistence type="predicted"/>
<dbReference type="EC" id="1.1.1.262" evidence="4"/>
<gene>
    <name evidence="4" type="primary">pdxA</name>
    <name evidence="4" type="ORF">SULYE_0358</name>
</gene>
<reference evidence="4 5" key="1">
    <citation type="submission" date="2009-04" db="EMBL/GenBank/DDBJ databases">
        <authorList>
            <person name="Reysenbach A.-L."/>
            <person name="Heidelberg J.F."/>
            <person name="Nelson W.C."/>
        </authorList>
    </citation>
    <scope>NUCLEOTIDE SEQUENCE [LARGE SCALE GENOMIC DNA]</scope>
    <source>
        <strain evidence="4 5">SS-5</strain>
    </source>
</reference>
<name>C4FIH3_9AQUI</name>
<dbReference type="NCBIfam" id="TIGR00557">
    <property type="entry name" value="pdxA"/>
    <property type="match status" value="1"/>
</dbReference>